<dbReference type="EMBL" id="VSRR010050779">
    <property type="protein sequence ID" value="MPC79305.1"/>
    <property type="molecule type" value="Genomic_DNA"/>
</dbReference>
<feature type="region of interest" description="Disordered" evidence="1">
    <location>
        <begin position="75"/>
        <end position="108"/>
    </location>
</feature>
<dbReference type="AlphaFoldDB" id="A0A5B7IAQ9"/>
<dbReference type="Proteomes" id="UP000324222">
    <property type="component" value="Unassembled WGS sequence"/>
</dbReference>
<keyword evidence="3" id="KW-1185">Reference proteome</keyword>
<gene>
    <name evidence="2" type="ORF">E2C01_073826</name>
</gene>
<protein>
    <submittedName>
        <fullName evidence="2">Uncharacterized protein</fullName>
    </submittedName>
</protein>
<evidence type="ECO:0000313" key="3">
    <source>
        <dbReference type="Proteomes" id="UP000324222"/>
    </source>
</evidence>
<reference evidence="2 3" key="1">
    <citation type="submission" date="2019-05" db="EMBL/GenBank/DDBJ databases">
        <title>Another draft genome of Portunus trituberculatus and its Hox gene families provides insights of decapod evolution.</title>
        <authorList>
            <person name="Jeong J.-H."/>
            <person name="Song I."/>
            <person name="Kim S."/>
            <person name="Choi T."/>
            <person name="Kim D."/>
            <person name="Ryu S."/>
            <person name="Kim W."/>
        </authorList>
    </citation>
    <scope>NUCLEOTIDE SEQUENCE [LARGE SCALE GENOMIC DNA]</scope>
    <source>
        <tissue evidence="2">Muscle</tissue>
    </source>
</reference>
<accession>A0A5B7IAQ9</accession>
<evidence type="ECO:0000313" key="2">
    <source>
        <dbReference type="EMBL" id="MPC79305.1"/>
    </source>
</evidence>
<organism evidence="2 3">
    <name type="scientific">Portunus trituberculatus</name>
    <name type="common">Swimming crab</name>
    <name type="synonym">Neptunus trituberculatus</name>
    <dbReference type="NCBI Taxonomy" id="210409"/>
    <lineage>
        <taxon>Eukaryota</taxon>
        <taxon>Metazoa</taxon>
        <taxon>Ecdysozoa</taxon>
        <taxon>Arthropoda</taxon>
        <taxon>Crustacea</taxon>
        <taxon>Multicrustacea</taxon>
        <taxon>Malacostraca</taxon>
        <taxon>Eumalacostraca</taxon>
        <taxon>Eucarida</taxon>
        <taxon>Decapoda</taxon>
        <taxon>Pleocyemata</taxon>
        <taxon>Brachyura</taxon>
        <taxon>Eubrachyura</taxon>
        <taxon>Portunoidea</taxon>
        <taxon>Portunidae</taxon>
        <taxon>Portuninae</taxon>
        <taxon>Portunus</taxon>
    </lineage>
</organism>
<comment type="caution">
    <text evidence="2">The sequence shown here is derived from an EMBL/GenBank/DDBJ whole genome shotgun (WGS) entry which is preliminary data.</text>
</comment>
<proteinExistence type="predicted"/>
<evidence type="ECO:0000256" key="1">
    <source>
        <dbReference type="SAM" id="MobiDB-lite"/>
    </source>
</evidence>
<sequence length="108" mass="11914">MTCQPFLPYISDRGISYGCAQSLHASTHYSTHTPHQSCLPASTKPKSVREVNHFFMFFTVFIPAHKRKRRRKWTFPISPRPSHSAHVAATSGPGAAQGVLSHLSVPGS</sequence>
<name>A0A5B7IAQ9_PORTR</name>